<feature type="transmembrane region" description="Helical" evidence="1">
    <location>
        <begin position="167"/>
        <end position="187"/>
    </location>
</feature>
<feature type="transmembrane region" description="Helical" evidence="1">
    <location>
        <begin position="68"/>
        <end position="90"/>
    </location>
</feature>
<feature type="transmembrane region" description="Helical" evidence="1">
    <location>
        <begin position="39"/>
        <end position="62"/>
    </location>
</feature>
<dbReference type="Pfam" id="PF00563">
    <property type="entry name" value="EAL"/>
    <property type="match status" value="1"/>
</dbReference>
<sequence length="792" mass="86451">MENFFHVAWERVLLNDGAVHMDYGSESDILAQKERLDPLFGNTATIAYGGLGTIAALLLCYAADADPVFLVLALVSALLSGLRVLLALGYRQGLPTKAVNNQLSPSRLRYWNAACISGGVMSALVLGVWCFYVQSHHTAPFIVLTAFTATLANMIGICGRNYPSARYVNLQMLVIGLPMITGIWIYGGLLEKFLGALLIANMVSTVAMARSMRNTLDTAVLRGQEIAASEAKLSTAMETVPSGLVMFSNSGRLVFANSEACELLQLRQPVSEDNTYISEAIEILSAISSDPQTHKTKLNELINQRSEPFSFEGRDGRSFMVACGCSPDASLVLRIDDVSEQKLAQARIERLSQYDSLTGIANRERLFERARELYDRFEGRGLAFAVVDVNSFKILNDTHGHSVGDAALQILAKRLDGCVDLNGVCGRLGGDEFVAVQHLDSPAAFIAWCKQINESTNAAASIQGLQLDLSASIGIAHLDVSEYRRGAAKTLVDEAISQADFAQYCAKRDDRKQIQVFDEEMKRQMERTAVLRDGLVAAIDQGTLESAFQVLVDVETGFPKSAEALARWTHPELGPVSPAEFIPLAEQTGAIRDLTIWQLENACRCCAEWPGDISVSVNLSAKDFSSDTIIGSIEKALQQAALDPSRLIIEITETAMLELRTDVLAAITEIRSRGVRVALDDFGTGYSSLSYLHKIPFDILKIDRSFVEAVESDPRQLQVLSGITQLARLLEKSVVIEGIETQEMMDLLSERVDFDLAQGYLFGRPMRERDIATLVSAFGGTGSRKNGFSAVA</sequence>
<dbReference type="Pfam" id="PF00990">
    <property type="entry name" value="GGDEF"/>
    <property type="match status" value="1"/>
</dbReference>
<dbReference type="Gene3D" id="3.30.70.270">
    <property type="match status" value="1"/>
</dbReference>
<dbReference type="SMART" id="SM00052">
    <property type="entry name" value="EAL"/>
    <property type="match status" value="1"/>
</dbReference>
<dbReference type="InterPro" id="IPR029787">
    <property type="entry name" value="Nucleotide_cyclase"/>
</dbReference>
<dbReference type="Gene3D" id="3.20.20.450">
    <property type="entry name" value="EAL domain"/>
    <property type="match status" value="1"/>
</dbReference>
<feature type="domain" description="EAL" evidence="3">
    <location>
        <begin position="528"/>
        <end position="779"/>
    </location>
</feature>
<dbReference type="CDD" id="cd01948">
    <property type="entry name" value="EAL"/>
    <property type="match status" value="1"/>
</dbReference>
<protein>
    <submittedName>
        <fullName evidence="5">Bifunctional diguanylate cyclase/phosphodiesterase</fullName>
    </submittedName>
</protein>
<keyword evidence="6" id="KW-1185">Reference proteome</keyword>
<feature type="transmembrane region" description="Helical" evidence="1">
    <location>
        <begin position="110"/>
        <end position="132"/>
    </location>
</feature>
<evidence type="ECO:0000259" key="4">
    <source>
        <dbReference type="PROSITE" id="PS50887"/>
    </source>
</evidence>
<dbReference type="PROSITE" id="PS50887">
    <property type="entry name" value="GGDEF"/>
    <property type="match status" value="1"/>
</dbReference>
<comment type="caution">
    <text evidence="5">The sequence shown here is derived from an EMBL/GenBank/DDBJ whole genome shotgun (WGS) entry which is preliminary data.</text>
</comment>
<evidence type="ECO:0000256" key="1">
    <source>
        <dbReference type="SAM" id="Phobius"/>
    </source>
</evidence>
<dbReference type="PROSITE" id="PS50112">
    <property type="entry name" value="PAS"/>
    <property type="match status" value="1"/>
</dbReference>
<dbReference type="SUPFAM" id="SSF55785">
    <property type="entry name" value="PYP-like sensor domain (PAS domain)"/>
    <property type="match status" value="1"/>
</dbReference>
<proteinExistence type="predicted"/>
<evidence type="ECO:0000259" key="2">
    <source>
        <dbReference type="PROSITE" id="PS50112"/>
    </source>
</evidence>
<dbReference type="SMART" id="SM00267">
    <property type="entry name" value="GGDEF"/>
    <property type="match status" value="1"/>
</dbReference>
<dbReference type="PROSITE" id="PS50883">
    <property type="entry name" value="EAL"/>
    <property type="match status" value="1"/>
</dbReference>
<dbReference type="NCBIfam" id="TIGR00254">
    <property type="entry name" value="GGDEF"/>
    <property type="match status" value="1"/>
</dbReference>
<gene>
    <name evidence="5" type="ORF">ACFQ14_12820</name>
</gene>
<dbReference type="CDD" id="cd01949">
    <property type="entry name" value="GGDEF"/>
    <property type="match status" value="1"/>
</dbReference>
<dbReference type="PANTHER" id="PTHR44757:SF2">
    <property type="entry name" value="BIOFILM ARCHITECTURE MAINTENANCE PROTEIN MBAA"/>
    <property type="match status" value="1"/>
</dbReference>
<dbReference type="Proteomes" id="UP001597101">
    <property type="component" value="Unassembled WGS sequence"/>
</dbReference>
<dbReference type="SUPFAM" id="SSF55073">
    <property type="entry name" value="Nucleotide cyclase"/>
    <property type="match status" value="1"/>
</dbReference>
<reference evidence="6" key="1">
    <citation type="journal article" date="2019" name="Int. J. Syst. Evol. Microbiol.">
        <title>The Global Catalogue of Microorganisms (GCM) 10K type strain sequencing project: providing services to taxonomists for standard genome sequencing and annotation.</title>
        <authorList>
            <consortium name="The Broad Institute Genomics Platform"/>
            <consortium name="The Broad Institute Genome Sequencing Center for Infectious Disease"/>
            <person name="Wu L."/>
            <person name="Ma J."/>
        </authorList>
    </citation>
    <scope>NUCLEOTIDE SEQUENCE [LARGE SCALE GENOMIC DNA]</scope>
    <source>
        <strain evidence="6">CCUG 60023</strain>
    </source>
</reference>
<evidence type="ECO:0000313" key="6">
    <source>
        <dbReference type="Proteomes" id="UP001597101"/>
    </source>
</evidence>
<dbReference type="InterPro" id="IPR001633">
    <property type="entry name" value="EAL_dom"/>
</dbReference>
<evidence type="ECO:0000313" key="5">
    <source>
        <dbReference type="EMBL" id="MFD0917292.1"/>
    </source>
</evidence>
<accession>A0ABW3FMC1</accession>
<dbReference type="Gene3D" id="3.30.450.20">
    <property type="entry name" value="PAS domain"/>
    <property type="match status" value="1"/>
</dbReference>
<dbReference type="RefSeq" id="WP_377213155.1">
    <property type="nucleotide sequence ID" value="NZ_JBHTJV010000011.1"/>
</dbReference>
<dbReference type="PANTHER" id="PTHR44757">
    <property type="entry name" value="DIGUANYLATE CYCLASE DGCP"/>
    <property type="match status" value="1"/>
</dbReference>
<dbReference type="InterPro" id="IPR035965">
    <property type="entry name" value="PAS-like_dom_sf"/>
</dbReference>
<name>A0ABW3FMC1_9HYPH</name>
<dbReference type="InterPro" id="IPR052155">
    <property type="entry name" value="Biofilm_reg_signaling"/>
</dbReference>
<dbReference type="InterPro" id="IPR000014">
    <property type="entry name" value="PAS"/>
</dbReference>
<keyword evidence="1" id="KW-0472">Membrane</keyword>
<dbReference type="SUPFAM" id="SSF141868">
    <property type="entry name" value="EAL domain-like"/>
    <property type="match status" value="1"/>
</dbReference>
<feature type="transmembrane region" description="Helical" evidence="1">
    <location>
        <begin position="138"/>
        <end position="155"/>
    </location>
</feature>
<dbReference type="InterPro" id="IPR000160">
    <property type="entry name" value="GGDEF_dom"/>
</dbReference>
<dbReference type="InterPro" id="IPR035919">
    <property type="entry name" value="EAL_sf"/>
</dbReference>
<keyword evidence="1" id="KW-1133">Transmembrane helix</keyword>
<organism evidence="5 6">
    <name type="scientific">Pseudahrensia aquimaris</name>
    <dbReference type="NCBI Taxonomy" id="744461"/>
    <lineage>
        <taxon>Bacteria</taxon>
        <taxon>Pseudomonadati</taxon>
        <taxon>Pseudomonadota</taxon>
        <taxon>Alphaproteobacteria</taxon>
        <taxon>Hyphomicrobiales</taxon>
        <taxon>Ahrensiaceae</taxon>
        <taxon>Pseudahrensia</taxon>
    </lineage>
</organism>
<dbReference type="InterPro" id="IPR043128">
    <property type="entry name" value="Rev_trsase/Diguanyl_cyclase"/>
</dbReference>
<feature type="domain" description="PAS" evidence="2">
    <location>
        <begin position="229"/>
        <end position="264"/>
    </location>
</feature>
<feature type="domain" description="GGDEF" evidence="4">
    <location>
        <begin position="380"/>
        <end position="519"/>
    </location>
</feature>
<dbReference type="EMBL" id="JBHTJV010000011">
    <property type="protein sequence ID" value="MFD0917292.1"/>
    <property type="molecule type" value="Genomic_DNA"/>
</dbReference>
<evidence type="ECO:0000259" key="3">
    <source>
        <dbReference type="PROSITE" id="PS50883"/>
    </source>
</evidence>
<dbReference type="Pfam" id="PF12860">
    <property type="entry name" value="PAS_7"/>
    <property type="match status" value="1"/>
</dbReference>
<keyword evidence="1" id="KW-0812">Transmembrane</keyword>